<feature type="region of interest" description="Disordered" evidence="1">
    <location>
        <begin position="326"/>
        <end position="390"/>
    </location>
</feature>
<accession>A0A0H5Q3H0</accession>
<sequence length="470" mass="54605">MLIKFFGHKGGGSPKASMDYLLREGKADTQFQVLRGDPDLSQSIVESCGFKNAYTVGCLSFEEENIPDHHKTAIMDRFEKHVFAGLEKEQYNITWVEHTDKNRLELNFYIPNVELTSQKRLQPYYDKADRPLIENFKQVINHEYGLSDPRSPDKQQTLITRADLPTEKRSALKEIDAGISALVQKGLIHNRADVIEALKQSGFEIARVTPKNLSIKTEGQNLRLKGAFYEQDFKFSADVLRECQTRQRDYDRESETRYRTARERLESATGRRQQEFERKYPSRADEIDQAYRERVEITGHHSGRTGADIGRDQHVSHVLERERIPESDRVETVSRDIPDAEPQYQTDQLHHGRQEQATVRRRRSGVSERKLGREERNLPNFSEVSHHDRDRTTLRERLEHLVTTARDRYQQFISACRGTRDTEQSVSHAIQGNQSTVSDFNRTAEQISERLTQQIQRQEQKQSRGFSIGF</sequence>
<evidence type="ECO:0000256" key="1">
    <source>
        <dbReference type="SAM" id="MobiDB-lite"/>
    </source>
</evidence>
<geneLocation type="plasmid" evidence="2">
    <name>pRGFK0834</name>
</geneLocation>
<evidence type="ECO:0000313" key="2">
    <source>
        <dbReference type="EMBL" id="CRY95945.1"/>
    </source>
</evidence>
<feature type="compositionally biased region" description="Basic and acidic residues" evidence="1">
    <location>
        <begin position="365"/>
        <end position="377"/>
    </location>
</feature>
<feature type="compositionally biased region" description="Basic and acidic residues" evidence="1">
    <location>
        <begin position="326"/>
        <end position="338"/>
    </location>
</feature>
<protein>
    <submittedName>
        <fullName evidence="2">Uncharacterized protein</fullName>
    </submittedName>
</protein>
<reference evidence="2" key="2">
    <citation type="submission" date="2015-07" db="EMBL/GenBank/DDBJ databases">
        <title>Plasmids, circular viruses and viroids from rat gut.</title>
        <authorList>
            <person name="Jorgensen T.J."/>
            <person name="Hansen M.A."/>
            <person name="Xu Z."/>
            <person name="Tabak M.A."/>
            <person name="Sorensen S.J."/>
            <person name="Hansen L.H."/>
        </authorList>
    </citation>
    <scope>NUCLEOTIDE SEQUENCE</scope>
    <source>
        <plasmid evidence="2">pRGFK0834</plasmid>
    </source>
</reference>
<keyword evidence="2" id="KW-0614">Plasmid</keyword>
<name>A0A0H5Q3H0_9ZZZZ</name>
<dbReference type="AlphaFoldDB" id="A0A0H5Q3H0"/>
<reference evidence="2" key="1">
    <citation type="submission" date="2015-06" db="EMBL/GenBank/DDBJ databases">
        <authorList>
            <person name="Joergensen T."/>
        </authorList>
    </citation>
    <scope>NUCLEOTIDE SEQUENCE</scope>
    <source>
        <plasmid evidence="2">pRGFK0834</plasmid>
    </source>
</reference>
<dbReference type="EMBL" id="LN853440">
    <property type="protein sequence ID" value="CRY95945.1"/>
    <property type="molecule type" value="Genomic_DNA"/>
</dbReference>
<proteinExistence type="predicted"/>
<organism evidence="2">
    <name type="scientific">uncultured prokaryote</name>
    <dbReference type="NCBI Taxonomy" id="198431"/>
    <lineage>
        <taxon>unclassified sequences</taxon>
        <taxon>environmental samples</taxon>
    </lineage>
</organism>